<dbReference type="EMBL" id="BRPK01000003">
    <property type="protein sequence ID" value="GLB36077.1"/>
    <property type="molecule type" value="Genomic_DNA"/>
</dbReference>
<feature type="region of interest" description="Disordered" evidence="1">
    <location>
        <begin position="240"/>
        <end position="260"/>
    </location>
</feature>
<feature type="compositionally biased region" description="Low complexity" evidence="1">
    <location>
        <begin position="247"/>
        <end position="260"/>
    </location>
</feature>
<feature type="region of interest" description="Disordered" evidence="1">
    <location>
        <begin position="200"/>
        <end position="225"/>
    </location>
</feature>
<organism evidence="2 3">
    <name type="scientific">Lyophyllum shimeji</name>
    <name type="common">Hon-shimeji</name>
    <name type="synonym">Tricholoma shimeji</name>
    <dbReference type="NCBI Taxonomy" id="47721"/>
    <lineage>
        <taxon>Eukaryota</taxon>
        <taxon>Fungi</taxon>
        <taxon>Dikarya</taxon>
        <taxon>Basidiomycota</taxon>
        <taxon>Agaricomycotina</taxon>
        <taxon>Agaricomycetes</taxon>
        <taxon>Agaricomycetidae</taxon>
        <taxon>Agaricales</taxon>
        <taxon>Tricholomatineae</taxon>
        <taxon>Lyophyllaceae</taxon>
        <taxon>Lyophyllum</taxon>
    </lineage>
</organism>
<dbReference type="PANTHER" id="PTHR36091">
    <property type="entry name" value="ALTERED INHERITANCE OF MITOCHONDRIA PROTEIN 9, MITOCHONDRIAL"/>
    <property type="match status" value="1"/>
</dbReference>
<keyword evidence="3" id="KW-1185">Reference proteome</keyword>
<evidence type="ECO:0000313" key="2">
    <source>
        <dbReference type="EMBL" id="GLB36077.1"/>
    </source>
</evidence>
<evidence type="ECO:0000256" key="1">
    <source>
        <dbReference type="SAM" id="MobiDB-lite"/>
    </source>
</evidence>
<proteinExistence type="predicted"/>
<evidence type="ECO:0000313" key="3">
    <source>
        <dbReference type="Proteomes" id="UP001063166"/>
    </source>
</evidence>
<gene>
    <name evidence="2" type="ORF">LshimejAT787_0303650</name>
</gene>
<name>A0A9P3PIQ4_LYOSH</name>
<protein>
    <submittedName>
        <fullName evidence="2">Uncharacterized protein</fullName>
    </submittedName>
</protein>
<dbReference type="InterPro" id="IPR051035">
    <property type="entry name" value="Mito_inheritance_9"/>
</dbReference>
<sequence>MRQAEHRDDRTYAEYYASTNPGTDGQGSYFGSTRRTLVNERFLALTVAWNPELYQSLPAGKMFELEKRPDFAAIEEQLLELCFCDDSSKVAEKRKRLQAQNSDVGRAVLSDLIALYKQTSEVEARPGLEPEKCCCDPERRKRPKSNSHDAKRSRHVYGCVKKHLQATRSFGEFGFMCNTPPGGRATDVHCWMRATSRPRKSHKSCRPATSDEVVDDDGEEEYNDESDVVNKMSGHIATLGLRPPSPCSTASSLSTTSSPTIASPSLSYASWSDDQGECIVFDSTSYSSGDPVQSVSFDKPTYCPPVVGAWSGDNYASYPSIAHLPACPNGGYYSYNNSCLAQAAESLNLASPEAQLGHAASGYDWTWASSSVSSEQAILDVADHSPSILSSPVRAVCQRSQLDVDRGPYESAEAALVRGAHKELAYLERFGQPLLPFQPLSREGYRYQKQSPLDHIKNLERYLLIASSLVPRDPALCHFRIRHPDLRQSDIIVSRSPGSNWQVVCLLDWHASILPLFLLAGPSLPENFDDLDKTKQSRAEELYRRRLVHYHYVKNTEEYNELHYAALTDPVGMLRRRLFYYASDPWEGETLALKVALIEVTENWKTLTGGDAPCPVVFDAEDVRETMELDKVQREADERLEALRNMIGFGLEGWVSNEHYETAMTLSKQVKEDALAAAESAKERDEILENWFLDNIDEEKYM</sequence>
<feature type="compositionally biased region" description="Acidic residues" evidence="1">
    <location>
        <begin position="212"/>
        <end position="225"/>
    </location>
</feature>
<dbReference type="Proteomes" id="UP001063166">
    <property type="component" value="Unassembled WGS sequence"/>
</dbReference>
<reference evidence="2" key="1">
    <citation type="submission" date="2022-07" db="EMBL/GenBank/DDBJ databases">
        <title>The genome of Lyophyllum shimeji provides insight into the initial evolution of ectomycorrhizal fungal genome.</title>
        <authorList>
            <person name="Kobayashi Y."/>
            <person name="Shibata T."/>
            <person name="Hirakawa H."/>
            <person name="Shigenobu S."/>
            <person name="Nishiyama T."/>
            <person name="Yamada A."/>
            <person name="Hasebe M."/>
            <person name="Kawaguchi M."/>
        </authorList>
    </citation>
    <scope>NUCLEOTIDE SEQUENCE</scope>
    <source>
        <strain evidence="2">AT787</strain>
    </source>
</reference>
<feature type="region of interest" description="Disordered" evidence="1">
    <location>
        <begin position="133"/>
        <end position="152"/>
    </location>
</feature>
<dbReference type="GO" id="GO:0005739">
    <property type="term" value="C:mitochondrion"/>
    <property type="evidence" value="ECO:0007669"/>
    <property type="project" value="TreeGrafter"/>
</dbReference>
<dbReference type="PANTHER" id="PTHR36091:SF2">
    <property type="entry name" value="AMINOGLYCOSIDE PHOSPHOTRANSFERASE DOMAIN-CONTAINING PROTEIN"/>
    <property type="match status" value="1"/>
</dbReference>
<dbReference type="OrthoDB" id="2831558at2759"/>
<feature type="compositionally biased region" description="Basic residues" evidence="1">
    <location>
        <begin position="140"/>
        <end position="152"/>
    </location>
</feature>
<dbReference type="AlphaFoldDB" id="A0A9P3PIQ4"/>
<accession>A0A9P3PIQ4</accession>
<comment type="caution">
    <text evidence="2">The sequence shown here is derived from an EMBL/GenBank/DDBJ whole genome shotgun (WGS) entry which is preliminary data.</text>
</comment>